<keyword evidence="13" id="KW-1003">Cell membrane</keyword>
<keyword evidence="6 13" id="KW-1133">Transmembrane helix</keyword>
<comment type="function">
    <text evidence="11">Component of the F(0) channel, it forms part of the peripheral stalk, linking F(1) to F(0). The b'-subunit is a diverged and duplicated form of b found in plants and photosynthetic bacteria.</text>
</comment>
<evidence type="ECO:0000256" key="14">
    <source>
        <dbReference type="RuleBase" id="RU003848"/>
    </source>
</evidence>
<evidence type="ECO:0000256" key="12">
    <source>
        <dbReference type="ARBA" id="ARBA00037847"/>
    </source>
</evidence>
<dbReference type="OrthoDB" id="9794968at2"/>
<proteinExistence type="inferred from homology"/>
<dbReference type="InterPro" id="IPR002146">
    <property type="entry name" value="ATP_synth_b/b'su_bac/chlpt"/>
</dbReference>
<evidence type="ECO:0000313" key="16">
    <source>
        <dbReference type="EMBL" id="ABA88197.1"/>
    </source>
</evidence>
<dbReference type="AlphaFoldDB" id="Q39ZT6"/>
<protein>
    <recommendedName>
        <fullName evidence="13">ATP synthase subunit b</fullName>
    </recommendedName>
    <alternativeName>
        <fullName evidence="13">ATP synthase F(0) sector subunit b</fullName>
    </alternativeName>
    <alternativeName>
        <fullName evidence="13">ATPase subunit I</fullName>
    </alternativeName>
    <alternativeName>
        <fullName evidence="13">F-type ATPase subunit b</fullName>
        <shortName evidence="13">F-ATPase subunit b</shortName>
    </alternativeName>
</protein>
<evidence type="ECO:0000256" key="15">
    <source>
        <dbReference type="SAM" id="Coils"/>
    </source>
</evidence>
<feature type="coiled-coil region" evidence="15">
    <location>
        <begin position="34"/>
        <end position="90"/>
    </location>
</feature>
<dbReference type="GO" id="GO:0012505">
    <property type="term" value="C:endomembrane system"/>
    <property type="evidence" value="ECO:0007669"/>
    <property type="project" value="UniProtKB-SubCell"/>
</dbReference>
<keyword evidence="2 13" id="KW-0813">Transport</keyword>
<organism evidence="17 18">
    <name type="scientific">Syntrophotalea carbinolica (strain DSM 2380 / NBRC 103641 / GraBd1)</name>
    <name type="common">Pelobacter carbinolicus</name>
    <dbReference type="NCBI Taxonomy" id="338963"/>
    <lineage>
        <taxon>Bacteria</taxon>
        <taxon>Pseudomonadati</taxon>
        <taxon>Thermodesulfobacteriota</taxon>
        <taxon>Desulfuromonadia</taxon>
        <taxon>Desulfuromonadales</taxon>
        <taxon>Syntrophotaleaceae</taxon>
        <taxon>Syntrophotalea</taxon>
    </lineage>
</organism>
<evidence type="ECO:0000256" key="11">
    <source>
        <dbReference type="ARBA" id="ARBA00025614"/>
    </source>
</evidence>
<gene>
    <name evidence="17" type="primary">atpX-1</name>
    <name evidence="13" type="synonym">atpF</name>
    <name evidence="16" type="synonym">atpX-3</name>
    <name evidence="17" type="ordered locus">Pcar_0944</name>
    <name evidence="16" type="ordered locus">Pcar_3136</name>
</gene>
<evidence type="ECO:0000256" key="1">
    <source>
        <dbReference type="ARBA" id="ARBA00005513"/>
    </source>
</evidence>
<dbReference type="EMBL" id="CP000142">
    <property type="protein sequence ID" value="ABA90371.1"/>
    <property type="molecule type" value="Genomic_DNA"/>
</dbReference>
<comment type="similarity">
    <text evidence="1 13 14">Belongs to the ATPase B chain family.</text>
</comment>
<comment type="function">
    <text evidence="10 13">F(1)F(0) ATP synthase produces ATP from ADP in the presence of a proton or sodium gradient. F-type ATPases consist of two structural domains, F(1) containing the extramembraneous catalytic core and F(0) containing the membrane proton channel, linked together by a central stalk and a peripheral stalk. During catalysis, ATP synthesis in the catalytic domain of F(1) is coupled via a rotary mechanism of the central stalk subunits to proton translocation.</text>
</comment>
<evidence type="ECO:0000256" key="6">
    <source>
        <dbReference type="ARBA" id="ARBA00022989"/>
    </source>
</evidence>
<dbReference type="HAMAP" id="MF_01398">
    <property type="entry name" value="ATP_synth_b_bprime"/>
    <property type="match status" value="1"/>
</dbReference>
<dbReference type="Proteomes" id="UP000002534">
    <property type="component" value="Chromosome"/>
</dbReference>
<dbReference type="STRING" id="338963.Pcar_0944"/>
<evidence type="ECO:0000256" key="8">
    <source>
        <dbReference type="ARBA" id="ARBA00023136"/>
    </source>
</evidence>
<comment type="subcellular location">
    <subcellularLocation>
        <location evidence="13">Cell inner membrane</location>
        <topology evidence="13">Single-pass membrane protein</topology>
    </subcellularLocation>
    <subcellularLocation>
        <location evidence="12">Endomembrane system</location>
        <topology evidence="12">Single-pass membrane protein</topology>
    </subcellularLocation>
</comment>
<keyword evidence="9 13" id="KW-0066">ATP synthesis</keyword>
<keyword evidence="3 13" id="KW-0138">CF(0)</keyword>
<reference evidence="17 18" key="3">
    <citation type="journal article" date="2012" name="BMC Genomics">
        <title>The genome of Pelobacter carbinolicus reveals surprising metabolic capabilities and physiological features.</title>
        <authorList>
            <person name="Aklujkar M."/>
            <person name="Haveman S.A."/>
            <person name="Didonato R.Jr."/>
            <person name="Chertkov O."/>
            <person name="Han C.S."/>
            <person name="Land M.L."/>
            <person name="Brown P."/>
            <person name="Lovley D.R."/>
        </authorList>
    </citation>
    <scope>NUCLEOTIDE SEQUENCE [LARGE SCALE GENOMIC DNA]</scope>
    <source>
        <strain evidence="17">DSM 2380</strain>
        <strain evidence="18">DSM 2380 / NBRC 103641 / GraBd1</strain>
    </source>
</reference>
<dbReference type="GO" id="GO:0046961">
    <property type="term" value="F:proton-transporting ATPase activity, rotational mechanism"/>
    <property type="evidence" value="ECO:0007669"/>
    <property type="project" value="TreeGrafter"/>
</dbReference>
<evidence type="ECO:0000256" key="4">
    <source>
        <dbReference type="ARBA" id="ARBA00022692"/>
    </source>
</evidence>
<reference evidence="17" key="2">
    <citation type="submission" date="2005-10" db="EMBL/GenBank/DDBJ databases">
        <authorList>
            <consortium name="US DOE Joint Genome Institute"/>
            <person name="Copeland A."/>
            <person name="Lucas S."/>
            <person name="Lapidus A."/>
            <person name="Barry K."/>
            <person name="Detter J.C."/>
            <person name="Glavina del Rio T."/>
            <person name="Hammon N."/>
            <person name="Israni S."/>
            <person name="Pitluck S."/>
            <person name="Chertkov O."/>
            <person name="Schmutz J."/>
            <person name="Larimer F."/>
            <person name="Land M."/>
            <person name="Kyrpides N."/>
            <person name="Ivanova N."/>
            <person name="Richardson P."/>
        </authorList>
    </citation>
    <scope>NUCLEOTIDE SEQUENCE</scope>
    <source>
        <strain evidence="17">DSM 2380</strain>
    </source>
</reference>
<keyword evidence="7 13" id="KW-0406">Ion transport</keyword>
<accession>Q39ZT6</accession>
<keyword evidence="18" id="KW-1185">Reference proteome</keyword>
<dbReference type="KEGG" id="pca:Pcar_0944"/>
<evidence type="ECO:0000313" key="18">
    <source>
        <dbReference type="Proteomes" id="UP000002534"/>
    </source>
</evidence>
<dbReference type="GO" id="GO:0045259">
    <property type="term" value="C:proton-transporting ATP synthase complex"/>
    <property type="evidence" value="ECO:0007669"/>
    <property type="project" value="UniProtKB-KW"/>
</dbReference>
<evidence type="ECO:0000256" key="5">
    <source>
        <dbReference type="ARBA" id="ARBA00022781"/>
    </source>
</evidence>
<keyword evidence="15" id="KW-0175">Coiled coil</keyword>
<comment type="subunit">
    <text evidence="13">F-type ATPases have 2 components, F(1) - the catalytic core - and F(0) - the membrane proton channel. F(1) has five subunits: alpha(3), beta(3), gamma(1), delta(1), epsilon(1). F(0) has three main subunits: a(1), b(2) and c(10-14). The alpha and beta chains form an alternating ring which encloses part of the gamma chain. F(1) is attached to F(0) by a central stalk formed by the gamma and epsilon chains, while a peripheral stalk is formed by the delta and b chains.</text>
</comment>
<dbReference type="GO" id="GO:0046933">
    <property type="term" value="F:proton-transporting ATP synthase activity, rotational mechanism"/>
    <property type="evidence" value="ECO:0007669"/>
    <property type="project" value="UniProtKB-UniRule"/>
</dbReference>
<reference evidence="17" key="4">
    <citation type="submission" date="2012-09" db="EMBL/GenBank/DDBJ databases">
        <title>Complete sequence of Pelobacter carbinolicus DSM 2380.</title>
        <authorList>
            <person name="Copeland A."/>
            <person name="Lucas S."/>
            <person name="Lapidus A."/>
            <person name="Barry K."/>
            <person name="Detter J.C."/>
            <person name="Glavina del Rio T."/>
            <person name="Hammon N."/>
            <person name="Israni S."/>
            <person name="Dalin E."/>
            <person name="Tice H."/>
            <person name="Pitluck S."/>
            <person name="Brettin T."/>
            <person name="Bruce D."/>
            <person name="Han C."/>
            <person name="Tapia R."/>
            <person name="Gilna P."/>
            <person name="Chertkov O."/>
            <person name="Schmutz J."/>
            <person name="Larimer F."/>
            <person name="Land M."/>
            <person name="Hauser L."/>
            <person name="Kyrpides N."/>
            <person name="Ivanova N."/>
            <person name="Lovley D.R."/>
            <person name="Blunt-Harris E.L."/>
            <person name="DiDonato R."/>
            <person name="Aklujkar M."/>
            <person name="Haveman S."/>
            <person name="Butler J."/>
            <person name="Chaudhuri S.K."/>
            <person name="DiDonato L.N."/>
            <person name="Ding Y.R."/>
            <person name="Glaven R."/>
            <person name="Segura-Gonzalez D."/>
            <person name="Izallalen M."/>
            <person name="Kaye J."/>
            <person name="Kim B.C."/>
            <person name="Juarez-Lopez K."/>
            <person name="Mester T."/>
            <person name="Postier B."/>
            <person name="Risso C."/>
            <person name="Tran H."/>
            <person name="Brown P."/>
            <person name="Nicoll J.S."/>
            <person name="Huang K."/>
            <person name="Keller K."/>
            <person name="Alm E."/>
            <person name="Richardson P."/>
        </authorList>
    </citation>
    <scope>NUCLEOTIDE SEQUENCE</scope>
    <source>
        <strain evidence="17">DSM 2380</strain>
    </source>
</reference>
<dbReference type="PANTHER" id="PTHR33445:SF2">
    <property type="entry name" value="ATP SYNTHASE SUBUNIT B', CHLOROPLASTIC"/>
    <property type="match status" value="1"/>
</dbReference>
<evidence type="ECO:0000256" key="13">
    <source>
        <dbReference type="HAMAP-Rule" id="MF_01398"/>
    </source>
</evidence>
<sequence>MDKIDWTLLVQAGNFVLLIVILQKLLYRPLQAILDQRQTRQDNAEQRSQELEAQIAQQQQAFDEQLSQARQQAQQARSAALEQAQKQEAQLLGQAHDQAAQTLAQVRRDVAAQVEAEAGRLQTLAVQLGDEVAARLLGRPL</sequence>
<name>Q39ZT6_SYNC1</name>
<evidence type="ECO:0000256" key="7">
    <source>
        <dbReference type="ARBA" id="ARBA00023065"/>
    </source>
</evidence>
<dbReference type="Pfam" id="PF00430">
    <property type="entry name" value="ATP-synt_B"/>
    <property type="match status" value="1"/>
</dbReference>
<keyword evidence="5 13" id="KW-0375">Hydrogen ion transport</keyword>
<dbReference type="EMBL" id="CP000142">
    <property type="protein sequence ID" value="ABA88197.1"/>
    <property type="molecule type" value="Genomic_DNA"/>
</dbReference>
<dbReference type="CDD" id="cd06503">
    <property type="entry name" value="ATP-synt_Fo_b"/>
    <property type="match status" value="1"/>
</dbReference>
<dbReference type="HOGENOM" id="CLU_079215_9_2_7"/>
<evidence type="ECO:0000256" key="10">
    <source>
        <dbReference type="ARBA" id="ARBA00025198"/>
    </source>
</evidence>
<dbReference type="eggNOG" id="COG0711">
    <property type="taxonomic scope" value="Bacteria"/>
</dbReference>
<dbReference type="GO" id="GO:0005886">
    <property type="term" value="C:plasma membrane"/>
    <property type="evidence" value="ECO:0007669"/>
    <property type="project" value="UniProtKB-SubCell"/>
</dbReference>
<evidence type="ECO:0000256" key="9">
    <source>
        <dbReference type="ARBA" id="ARBA00023310"/>
    </source>
</evidence>
<evidence type="ECO:0000313" key="17">
    <source>
        <dbReference type="EMBL" id="ABA90371.1"/>
    </source>
</evidence>
<dbReference type="PANTHER" id="PTHR33445">
    <property type="entry name" value="ATP SYNTHASE SUBUNIT B', CHLOROPLASTIC"/>
    <property type="match status" value="1"/>
</dbReference>
<reference evidence="18" key="1">
    <citation type="submission" date="2005-10" db="EMBL/GenBank/DDBJ databases">
        <title>Complete sequence of Pelobacter carbinolicus DSM 2380.</title>
        <authorList>
            <person name="Copeland A."/>
            <person name="Lucas S."/>
            <person name="Lapidus A."/>
            <person name="Barry K."/>
            <person name="Detter J.C."/>
            <person name="Glavina T."/>
            <person name="Hammon N."/>
            <person name="Israni S."/>
            <person name="Pitluck S."/>
            <person name="Chertkov O."/>
            <person name="Schmutz J."/>
            <person name="Larimer F."/>
            <person name="Land M."/>
            <person name="Kyrpides N."/>
            <person name="Ivanova N."/>
            <person name="Richardson P."/>
        </authorList>
    </citation>
    <scope>NUCLEOTIDE SEQUENCE [LARGE SCALE GENOMIC DNA]</scope>
    <source>
        <strain evidence="18">DSM 2380 / NBRC 103641 / GraBd1</strain>
    </source>
</reference>
<dbReference type="InterPro" id="IPR050059">
    <property type="entry name" value="ATP_synthase_B_chain"/>
</dbReference>
<evidence type="ECO:0000256" key="3">
    <source>
        <dbReference type="ARBA" id="ARBA00022547"/>
    </source>
</evidence>
<keyword evidence="13" id="KW-0997">Cell inner membrane</keyword>
<dbReference type="RefSeq" id="WP_011340668.1">
    <property type="nucleotide sequence ID" value="NC_007498.2"/>
</dbReference>
<keyword evidence="8 13" id="KW-0472">Membrane</keyword>
<dbReference type="KEGG" id="pca:Pcar_3136"/>
<evidence type="ECO:0000256" key="2">
    <source>
        <dbReference type="ARBA" id="ARBA00022448"/>
    </source>
</evidence>
<keyword evidence="4 13" id="KW-0812">Transmembrane</keyword>